<evidence type="ECO:0000313" key="2">
    <source>
        <dbReference type="EMBL" id="KEK20001.1"/>
    </source>
</evidence>
<keyword evidence="1" id="KW-1133">Transmembrane helix</keyword>
<comment type="caution">
    <text evidence="2">The sequence shown here is derived from an EMBL/GenBank/DDBJ whole genome shotgun (WGS) entry which is preliminary data.</text>
</comment>
<evidence type="ECO:0000256" key="1">
    <source>
        <dbReference type="SAM" id="Phobius"/>
    </source>
</evidence>
<accession>A0A073K0E0</accession>
<dbReference type="InterPro" id="IPR010897">
    <property type="entry name" value="Spore_II_P"/>
</dbReference>
<feature type="transmembrane region" description="Helical" evidence="1">
    <location>
        <begin position="30"/>
        <end position="53"/>
    </location>
</feature>
<dbReference type="eggNOG" id="COG0860">
    <property type="taxonomic scope" value="Bacteria"/>
</dbReference>
<dbReference type="EMBL" id="JOTN01000005">
    <property type="protein sequence ID" value="KEK20001.1"/>
    <property type="molecule type" value="Genomic_DNA"/>
</dbReference>
<keyword evidence="1" id="KW-0472">Membrane</keyword>
<name>A0A073K0E0_9BACI</name>
<reference evidence="2 3" key="1">
    <citation type="submission" date="2014-06" db="EMBL/GenBank/DDBJ databases">
        <title>Draft genome sequence of Bacillus manliponensis JCM 15802 (MCCC 1A00708).</title>
        <authorList>
            <person name="Lai Q."/>
            <person name="Liu Y."/>
            <person name="Shao Z."/>
        </authorList>
    </citation>
    <scope>NUCLEOTIDE SEQUENCE [LARGE SCALE GENOMIC DNA]</scope>
    <source>
        <strain evidence="2 3">JCM 15802</strain>
    </source>
</reference>
<dbReference type="NCBIfam" id="TIGR02867">
    <property type="entry name" value="spore_II_P"/>
    <property type="match status" value="1"/>
</dbReference>
<dbReference type="STRING" id="574376.BAMA_19785"/>
<evidence type="ECO:0000313" key="3">
    <source>
        <dbReference type="Proteomes" id="UP000027822"/>
    </source>
</evidence>
<keyword evidence="1" id="KW-0812">Transmembrane</keyword>
<organism evidence="2 3">
    <name type="scientific">Bacillus manliponensis</name>
    <dbReference type="NCBI Taxonomy" id="574376"/>
    <lineage>
        <taxon>Bacteria</taxon>
        <taxon>Bacillati</taxon>
        <taxon>Bacillota</taxon>
        <taxon>Bacilli</taxon>
        <taxon>Bacillales</taxon>
        <taxon>Bacillaceae</taxon>
        <taxon>Bacillus</taxon>
        <taxon>Bacillus cereus group</taxon>
    </lineage>
</organism>
<keyword evidence="3" id="KW-1185">Reference proteome</keyword>
<proteinExistence type="predicted"/>
<protein>
    <submittedName>
        <fullName evidence="2">Stage II sporulation protein P</fullName>
    </submittedName>
</protein>
<dbReference type="Proteomes" id="UP000027822">
    <property type="component" value="Unassembled WGS sequence"/>
</dbReference>
<dbReference type="AlphaFoldDB" id="A0A073K0E0"/>
<gene>
    <name evidence="2" type="ORF">BAMA_19785</name>
</gene>
<dbReference type="SUPFAM" id="SSF53187">
    <property type="entry name" value="Zn-dependent exopeptidases"/>
    <property type="match status" value="1"/>
</dbReference>
<dbReference type="Pfam" id="PF07454">
    <property type="entry name" value="SpoIIP"/>
    <property type="match status" value="1"/>
</dbReference>
<sequence>MYIVEGLYICMYGEGDTVKKYATHVRGEKVIVFILSYVFVMLVAAALMTTLFYTMKSYYVNQWFGKVSIHGFMQVLESGNRYFSSDFFQKERRISPGKLLFSAATDIQLEDIRTLVGKEVPGMSSYYSEILVAGEGTDFTNIPNESSVPIDEVTKKREVAEEKVKEAEKNHPVKEKGKNVQGKNAVFIYHSHSWESFFPLLPGAKSASSPDVNISLLGERFKEQLEAEGIPTLHDKTNMGDLLAEKNWEWYKSYDASRGIVKEAIAQNENITFPVDIHRDSATKEKTTKVINGKPYARLYFIIGMENAGRNENIKITKEINSYLEKNYPGISRGVFNKDRREGNGVYNQDLSPNSILVEIGGVDNTLEELYNTVDVLTEAFSEYYWEAEKVNG</sequence>